<feature type="coiled-coil region" evidence="2">
    <location>
        <begin position="99"/>
        <end position="126"/>
    </location>
</feature>
<name>E2AW85_CAMFO</name>
<dbReference type="GO" id="GO:0034456">
    <property type="term" value="C:UTP-C complex"/>
    <property type="evidence" value="ECO:0007669"/>
    <property type="project" value="TreeGrafter"/>
</dbReference>
<evidence type="ECO:0000256" key="2">
    <source>
        <dbReference type="SAM" id="Coils"/>
    </source>
</evidence>
<comment type="similarity">
    <text evidence="1">Belongs to the RRP7 family.</text>
</comment>
<dbReference type="OMA" id="NCIKDSK"/>
<dbReference type="OrthoDB" id="5390at2759"/>
<dbReference type="PANTHER" id="PTHR13191">
    <property type="entry name" value="RIBOSOMAL RNA PROCESSING PROTEIN 7-RELATED"/>
    <property type="match status" value="1"/>
</dbReference>
<evidence type="ECO:0000313" key="4">
    <source>
        <dbReference type="EMBL" id="EFN62307.1"/>
    </source>
</evidence>
<feature type="domain" description="Ribosomal RNA-processing protein 7 C-terminal" evidence="3">
    <location>
        <begin position="16"/>
        <end position="132"/>
    </location>
</feature>
<dbReference type="Proteomes" id="UP000000311">
    <property type="component" value="Unassembled WGS sequence"/>
</dbReference>
<organism evidence="5">
    <name type="scientific">Camponotus floridanus</name>
    <name type="common">Florida carpenter ant</name>
    <dbReference type="NCBI Taxonomy" id="104421"/>
    <lineage>
        <taxon>Eukaryota</taxon>
        <taxon>Metazoa</taxon>
        <taxon>Ecdysozoa</taxon>
        <taxon>Arthropoda</taxon>
        <taxon>Hexapoda</taxon>
        <taxon>Insecta</taxon>
        <taxon>Pterygota</taxon>
        <taxon>Neoptera</taxon>
        <taxon>Endopterygota</taxon>
        <taxon>Hymenoptera</taxon>
        <taxon>Apocrita</taxon>
        <taxon>Aculeata</taxon>
        <taxon>Formicoidea</taxon>
        <taxon>Formicidae</taxon>
        <taxon>Formicinae</taxon>
        <taxon>Camponotus</taxon>
    </lineage>
</organism>
<accession>E2AW85</accession>
<sequence length="132" mass="15911">MCLTGLRKWCKKYNDSLYNENVTKKQAEEYLTLYDNEIKNRIEQIAEEDDDGWVTIAGGKKRGQFAPSRKESTIGKVQEKEEQRKKKKQLLNFYTFQIRETKKQQLAELRKKFELDKQRLQELKLKRTFKPF</sequence>
<dbReference type="AlphaFoldDB" id="E2AW85"/>
<proteinExistence type="inferred from homology"/>
<dbReference type="GO" id="GO:0000028">
    <property type="term" value="P:ribosomal small subunit assembly"/>
    <property type="evidence" value="ECO:0007669"/>
    <property type="project" value="TreeGrafter"/>
</dbReference>
<dbReference type="GO" id="GO:0032545">
    <property type="term" value="C:CURI complex"/>
    <property type="evidence" value="ECO:0007669"/>
    <property type="project" value="TreeGrafter"/>
</dbReference>
<dbReference type="EMBL" id="GL443262">
    <property type="protein sequence ID" value="EFN62307.1"/>
    <property type="molecule type" value="Genomic_DNA"/>
</dbReference>
<reference evidence="4 5" key="1">
    <citation type="journal article" date="2010" name="Science">
        <title>Genomic comparison of the ants Camponotus floridanus and Harpegnathos saltator.</title>
        <authorList>
            <person name="Bonasio R."/>
            <person name="Zhang G."/>
            <person name="Ye C."/>
            <person name="Mutti N.S."/>
            <person name="Fang X."/>
            <person name="Qin N."/>
            <person name="Donahue G."/>
            <person name="Yang P."/>
            <person name="Li Q."/>
            <person name="Li C."/>
            <person name="Zhang P."/>
            <person name="Huang Z."/>
            <person name="Berger S.L."/>
            <person name="Reinberg D."/>
            <person name="Wang J."/>
            <person name="Liebig J."/>
        </authorList>
    </citation>
    <scope>NUCLEOTIDE SEQUENCE [LARGE SCALE GENOMIC DNA]</scope>
    <source>
        <strain evidence="5">C129</strain>
    </source>
</reference>
<dbReference type="InterPro" id="IPR024326">
    <property type="entry name" value="RRP7_C"/>
</dbReference>
<dbReference type="STRING" id="104421.E2AW85"/>
<keyword evidence="2" id="KW-0175">Coiled coil</keyword>
<evidence type="ECO:0000256" key="1">
    <source>
        <dbReference type="ARBA" id="ARBA00006110"/>
    </source>
</evidence>
<dbReference type="Pfam" id="PF12923">
    <property type="entry name" value="RRP7"/>
    <property type="match status" value="1"/>
</dbReference>
<evidence type="ECO:0000259" key="3">
    <source>
        <dbReference type="Pfam" id="PF12923"/>
    </source>
</evidence>
<dbReference type="GO" id="GO:0006364">
    <property type="term" value="P:rRNA processing"/>
    <property type="evidence" value="ECO:0007669"/>
    <property type="project" value="TreeGrafter"/>
</dbReference>
<dbReference type="InParanoid" id="E2AW85"/>
<gene>
    <name evidence="4" type="ORF">EAG_11962</name>
</gene>
<dbReference type="Gene3D" id="6.10.250.1770">
    <property type="match status" value="1"/>
</dbReference>
<dbReference type="PANTHER" id="PTHR13191:SF0">
    <property type="entry name" value="RIBOSOMAL RNA-PROCESSING PROTEIN 7 HOMOLOG A-RELATED"/>
    <property type="match status" value="1"/>
</dbReference>
<evidence type="ECO:0000313" key="5">
    <source>
        <dbReference type="Proteomes" id="UP000000311"/>
    </source>
</evidence>
<protein>
    <submittedName>
        <fullName evidence="4">Gastric cancer antigen Zg14-like protein</fullName>
    </submittedName>
</protein>
<keyword evidence="5" id="KW-1185">Reference proteome</keyword>
<dbReference type="InterPro" id="IPR040446">
    <property type="entry name" value="RRP7"/>
</dbReference>